<keyword evidence="1" id="KW-1133">Transmembrane helix</keyword>
<evidence type="ECO:0000313" key="2">
    <source>
        <dbReference type="EMBL" id="ADU24308.1"/>
    </source>
</evidence>
<accession>E6UKW2</accession>
<dbReference type="HOGENOM" id="CLU_2495971_0_0_9"/>
<feature type="transmembrane region" description="Helical" evidence="1">
    <location>
        <begin position="29"/>
        <end position="49"/>
    </location>
</feature>
<keyword evidence="1" id="KW-0812">Transmembrane</keyword>
<keyword evidence="1" id="KW-0472">Membrane</keyword>
<evidence type="ECO:0000256" key="1">
    <source>
        <dbReference type="SAM" id="Phobius"/>
    </source>
</evidence>
<geneLocation type="plasmid" evidence="2 3">
    <name>pRUMAL02</name>
</geneLocation>
<keyword evidence="2" id="KW-0614">Plasmid</keyword>
<evidence type="ECO:0000313" key="3">
    <source>
        <dbReference type="Proteomes" id="UP000006919"/>
    </source>
</evidence>
<dbReference type="EMBL" id="CP002405">
    <property type="protein sequence ID" value="ADU24308.1"/>
    <property type="molecule type" value="Genomic_DNA"/>
</dbReference>
<proteinExistence type="predicted"/>
<sequence length="86" mass="9816">MFGFFKRNNFFPFTDSSERESEPKKDKRFIIVIIVFAAAILLTVIRGLFDPEIASQLHTLKFSVLDGIMLAGSACGYYYITKRGKK</sequence>
<dbReference type="RefSeq" id="WP_013483848.1">
    <property type="nucleotide sequence ID" value="NC_014825.1"/>
</dbReference>
<protein>
    <submittedName>
        <fullName evidence="2">Uncharacterized protein</fullName>
    </submittedName>
</protein>
<name>E6UKW2_RUMA7</name>
<dbReference type="Proteomes" id="UP000006919">
    <property type="component" value="Plasmid pRUMAL02"/>
</dbReference>
<feature type="transmembrane region" description="Helical" evidence="1">
    <location>
        <begin position="61"/>
        <end position="80"/>
    </location>
</feature>
<dbReference type="AlphaFoldDB" id="E6UKW2"/>
<gene>
    <name evidence="2" type="ordered locus">Rumal_3884</name>
</gene>
<reference evidence="3" key="1">
    <citation type="journal article" date="2011" name="J. Bacteriol.">
        <title>Complete genome of the cellulolytic ruminal bacterium Ruminococcus albus 7.</title>
        <authorList>
            <person name="Suen G."/>
            <person name="Stevenson D.M."/>
            <person name="Bruce D.C."/>
            <person name="Chertkov O."/>
            <person name="Copeland A."/>
            <person name="Cheng J.F."/>
            <person name="Detter C."/>
            <person name="Detter J.C."/>
            <person name="Goodwin L.A."/>
            <person name="Han C.S."/>
            <person name="Hauser L.J."/>
            <person name="Ivanova N.N."/>
            <person name="Kyrpides N.C."/>
            <person name="Land M.L."/>
            <person name="Lapidus A."/>
            <person name="Lucas S."/>
            <person name="Ovchinnikova G."/>
            <person name="Pitluck S."/>
            <person name="Tapia R."/>
            <person name="Woyke T."/>
            <person name="Boyum J."/>
            <person name="Mead D."/>
            <person name="Weimer P.J."/>
        </authorList>
    </citation>
    <scope>NUCLEOTIDE SEQUENCE [LARGE SCALE GENOMIC DNA]</scope>
    <source>
        <strain evidence="3">ATCC 27210 / DSM 20455 / JCM 14654 / NCDO 2250 / 7</strain>
        <plasmid evidence="3">pRUMAL02</plasmid>
    </source>
</reference>
<organism evidence="2 3">
    <name type="scientific">Ruminococcus albus (strain ATCC 27210 / DSM 20455 / JCM 14654 / NCDO 2250 / 7)</name>
    <dbReference type="NCBI Taxonomy" id="697329"/>
    <lineage>
        <taxon>Bacteria</taxon>
        <taxon>Bacillati</taxon>
        <taxon>Bacillota</taxon>
        <taxon>Clostridia</taxon>
        <taxon>Eubacteriales</taxon>
        <taxon>Oscillospiraceae</taxon>
        <taxon>Ruminococcus</taxon>
    </lineage>
</organism>
<dbReference type="KEGG" id="ral:Rumal_3884"/>